<feature type="domain" description="Alpha-L-arabinofuranosidase C-terminal" evidence="7">
    <location>
        <begin position="456"/>
        <end position="633"/>
    </location>
</feature>
<evidence type="ECO:0000256" key="3">
    <source>
        <dbReference type="ARBA" id="ARBA00012670"/>
    </source>
</evidence>
<dbReference type="InterPro" id="IPR055235">
    <property type="entry name" value="ASD1_cat"/>
</dbReference>
<dbReference type="GO" id="GO:0046373">
    <property type="term" value="P:L-arabinose metabolic process"/>
    <property type="evidence" value="ECO:0007669"/>
    <property type="project" value="InterPro"/>
</dbReference>
<keyword evidence="4" id="KW-0732">Signal</keyword>
<dbReference type="Pfam" id="PF06964">
    <property type="entry name" value="Alpha-L-AF_C"/>
    <property type="match status" value="1"/>
</dbReference>
<comment type="similarity">
    <text evidence="2">Belongs to the glycosyl hydrolase 51 family.</text>
</comment>
<dbReference type="InterPro" id="IPR010720">
    <property type="entry name" value="Alpha-L-AF_C"/>
</dbReference>
<evidence type="ECO:0000256" key="1">
    <source>
        <dbReference type="ARBA" id="ARBA00001462"/>
    </source>
</evidence>
<dbReference type="AlphaFoldDB" id="A0A9D2H389"/>
<reference evidence="8" key="2">
    <citation type="submission" date="2021-04" db="EMBL/GenBank/DDBJ databases">
        <authorList>
            <person name="Gilroy R."/>
        </authorList>
    </citation>
    <scope>NUCLEOTIDE SEQUENCE</scope>
    <source>
        <strain evidence="8">CHK156-179</strain>
    </source>
</reference>
<gene>
    <name evidence="8" type="ORF">H9797_04695</name>
</gene>
<reference evidence="8" key="1">
    <citation type="journal article" date="2021" name="PeerJ">
        <title>Extensive microbial diversity within the chicken gut microbiome revealed by metagenomics and culture.</title>
        <authorList>
            <person name="Gilroy R."/>
            <person name="Ravi A."/>
            <person name="Getino M."/>
            <person name="Pursley I."/>
            <person name="Horton D.L."/>
            <person name="Alikhan N.F."/>
            <person name="Baker D."/>
            <person name="Gharbi K."/>
            <person name="Hall N."/>
            <person name="Watson M."/>
            <person name="Adriaenssens E.M."/>
            <person name="Foster-Nyarko E."/>
            <person name="Jarju S."/>
            <person name="Secka A."/>
            <person name="Antonio M."/>
            <person name="Oren A."/>
            <person name="Chaudhuri R.R."/>
            <person name="La Ragione R."/>
            <person name="Hildebrand F."/>
            <person name="Pallen M.J."/>
        </authorList>
    </citation>
    <scope>NUCLEOTIDE SEQUENCE</scope>
    <source>
        <strain evidence="8">CHK156-179</strain>
    </source>
</reference>
<evidence type="ECO:0000313" key="8">
    <source>
        <dbReference type="EMBL" id="HJA02661.1"/>
    </source>
</evidence>
<dbReference type="SMART" id="SM00813">
    <property type="entry name" value="Alpha-L-AF_C"/>
    <property type="match status" value="1"/>
</dbReference>
<protein>
    <recommendedName>
        <fullName evidence="3">non-reducing end alpha-L-arabinofuranosidase</fullName>
        <ecNumber evidence="3">3.2.1.55</ecNumber>
    </recommendedName>
</protein>
<dbReference type="GO" id="GO:0046556">
    <property type="term" value="F:alpha-L-arabinofuranosidase activity"/>
    <property type="evidence" value="ECO:0007669"/>
    <property type="project" value="UniProtKB-EC"/>
</dbReference>
<dbReference type="Pfam" id="PF22848">
    <property type="entry name" value="ASD1_dom"/>
    <property type="match status" value="1"/>
</dbReference>
<evidence type="ECO:0000256" key="4">
    <source>
        <dbReference type="ARBA" id="ARBA00022729"/>
    </source>
</evidence>
<dbReference type="PANTHER" id="PTHR31776:SF0">
    <property type="entry name" value="ALPHA-L-ARABINOFURANOSIDASE 1"/>
    <property type="match status" value="1"/>
</dbReference>
<evidence type="ECO:0000256" key="2">
    <source>
        <dbReference type="ARBA" id="ARBA00007186"/>
    </source>
</evidence>
<keyword evidence="5" id="KW-0378">Hydrolase</keyword>
<comment type="caution">
    <text evidence="8">The sequence shown here is derived from an EMBL/GenBank/DDBJ whole genome shotgun (WGS) entry which is preliminary data.</text>
</comment>
<evidence type="ECO:0000256" key="6">
    <source>
        <dbReference type="ARBA" id="ARBA00023180"/>
    </source>
</evidence>
<dbReference type="PANTHER" id="PTHR31776">
    <property type="entry name" value="ALPHA-L-ARABINOFURANOSIDASE 1"/>
    <property type="match status" value="1"/>
</dbReference>
<dbReference type="InterPro" id="IPR013780">
    <property type="entry name" value="Glyco_hydro_b"/>
</dbReference>
<keyword evidence="6" id="KW-0325">Glycoprotein</keyword>
<dbReference type="EMBL" id="DXAJ01000071">
    <property type="protein sequence ID" value="HJA02661.1"/>
    <property type="molecule type" value="Genomic_DNA"/>
</dbReference>
<accession>A0A9D2H389</accession>
<organism evidence="8 9">
    <name type="scientific">Candidatus Gallimonas gallistercoris</name>
    <dbReference type="NCBI Taxonomy" id="2838602"/>
    <lineage>
        <taxon>Bacteria</taxon>
        <taxon>Bacillati</taxon>
        <taxon>Bacillota</taxon>
        <taxon>Clostridia</taxon>
        <taxon>Candidatus Gallimonas</taxon>
    </lineage>
</organism>
<dbReference type="InterPro" id="IPR003305">
    <property type="entry name" value="CenC_carb-bd"/>
</dbReference>
<dbReference type="EC" id="3.2.1.55" evidence="3"/>
<evidence type="ECO:0000256" key="5">
    <source>
        <dbReference type="ARBA" id="ARBA00022801"/>
    </source>
</evidence>
<dbReference type="SUPFAM" id="SSF51445">
    <property type="entry name" value="(Trans)glycosidases"/>
    <property type="match status" value="1"/>
</dbReference>
<name>A0A9D2H389_9FIRM</name>
<evidence type="ECO:0000313" key="9">
    <source>
        <dbReference type="Proteomes" id="UP000824221"/>
    </source>
</evidence>
<dbReference type="InterPro" id="IPR051563">
    <property type="entry name" value="Glycosyl_Hydrolase_51"/>
</dbReference>
<dbReference type="Proteomes" id="UP000824221">
    <property type="component" value="Unassembled WGS sequence"/>
</dbReference>
<proteinExistence type="inferred from homology"/>
<dbReference type="Pfam" id="PF02018">
    <property type="entry name" value="CBM_4_9"/>
    <property type="match status" value="1"/>
</dbReference>
<dbReference type="Gene3D" id="3.20.20.80">
    <property type="entry name" value="Glycosidases"/>
    <property type="match status" value="1"/>
</dbReference>
<sequence length="641" mass="72765">MKITIREEGKYTAPGEGVGVFFEDLNYDLDGGLYAEMLENRNFEAKDVHGEWDNYIVENDGGYGWTPTGEGVALKIKWDRPLFIENPHYLRLTVQKAGEGVKNKAYDGIYLQKGMGYTISFYARSYDYKKKLWVGVLDGGKAVLAKKVRLRPDGKWHRYEFHAKSRVELDKASFEVRMTEAGAIHLDCFSMMPDNAVKGIFRRDLAEMLRDLKPKFVRFPGGCVVEGNNLENRYLWKASVGQKERRRHNWNRWAVHGVCPENNFRTPFSHYGQTLGVGYYEYFLLCECLGAKPLPVVSVGIACQYMSTQFVPLDDPALEVYIQEALDLVEFANGGADTVWGRVRAEMGHPKPFGLEYLGVGNEQWEDRGNEFYKRFELFEKRIHEKYPAIKIIGTVGPTVDTPSHKSAWEWTKENLAKNPDFVYASDEHFYASPEWLYRHANMYDDYPSNCRVYAGEYAAHVPGSGCAGFNAPQANLWEGALAEAAFMTGMERNSDIVVMSSYAPLFGRLGYTQWSPDLIWFDGKRAYATVNYYVQQLFSLFTGNVVLNTEAEGGLYASATELEGLVYVKVVNPSDKEVEAEFEGDFDFGSLTRIIRMAGDPAVYNTIDEPEKLVPEDVAPTAPRSLTLPPHSFHVLIFHK</sequence>
<dbReference type="InterPro" id="IPR017853">
    <property type="entry name" value="GH"/>
</dbReference>
<dbReference type="Gene3D" id="2.60.40.1180">
    <property type="entry name" value="Golgi alpha-mannosidase II"/>
    <property type="match status" value="1"/>
</dbReference>
<dbReference type="Gene3D" id="2.60.120.260">
    <property type="entry name" value="Galactose-binding domain-like"/>
    <property type="match status" value="1"/>
</dbReference>
<comment type="catalytic activity">
    <reaction evidence="1">
        <text>Hydrolysis of terminal non-reducing alpha-L-arabinofuranoside residues in alpha-L-arabinosides.</text>
        <dbReference type="EC" id="3.2.1.55"/>
    </reaction>
</comment>
<dbReference type="SUPFAM" id="SSF51011">
    <property type="entry name" value="Glycosyl hydrolase domain"/>
    <property type="match status" value="1"/>
</dbReference>
<evidence type="ECO:0000259" key="7">
    <source>
        <dbReference type="SMART" id="SM00813"/>
    </source>
</evidence>